<organism evidence="1 2">
    <name type="scientific">Dreissena polymorpha</name>
    <name type="common">Zebra mussel</name>
    <name type="synonym">Mytilus polymorpha</name>
    <dbReference type="NCBI Taxonomy" id="45954"/>
    <lineage>
        <taxon>Eukaryota</taxon>
        <taxon>Metazoa</taxon>
        <taxon>Spiralia</taxon>
        <taxon>Lophotrochozoa</taxon>
        <taxon>Mollusca</taxon>
        <taxon>Bivalvia</taxon>
        <taxon>Autobranchia</taxon>
        <taxon>Heteroconchia</taxon>
        <taxon>Euheterodonta</taxon>
        <taxon>Imparidentia</taxon>
        <taxon>Neoheterodontei</taxon>
        <taxon>Myida</taxon>
        <taxon>Dreissenoidea</taxon>
        <taxon>Dreissenidae</taxon>
        <taxon>Dreissena</taxon>
    </lineage>
</organism>
<proteinExistence type="predicted"/>
<gene>
    <name evidence="1" type="ORF">DPMN_027179</name>
</gene>
<comment type="caution">
    <text evidence="1">The sequence shown here is derived from an EMBL/GenBank/DDBJ whole genome shotgun (WGS) entry which is preliminary data.</text>
</comment>
<accession>A0A9D4RDE1</accession>
<evidence type="ECO:0000313" key="2">
    <source>
        <dbReference type="Proteomes" id="UP000828390"/>
    </source>
</evidence>
<name>A0A9D4RDE1_DREPO</name>
<dbReference type="Proteomes" id="UP000828390">
    <property type="component" value="Unassembled WGS sequence"/>
</dbReference>
<reference evidence="1" key="2">
    <citation type="submission" date="2020-11" db="EMBL/GenBank/DDBJ databases">
        <authorList>
            <person name="McCartney M.A."/>
            <person name="Auch B."/>
            <person name="Kono T."/>
            <person name="Mallez S."/>
            <person name="Becker A."/>
            <person name="Gohl D.M."/>
            <person name="Silverstein K.A.T."/>
            <person name="Koren S."/>
            <person name="Bechman K.B."/>
            <person name="Herman A."/>
            <person name="Abrahante J.E."/>
            <person name="Garbe J."/>
        </authorList>
    </citation>
    <scope>NUCLEOTIDE SEQUENCE</scope>
    <source>
        <strain evidence="1">Duluth1</strain>
        <tissue evidence="1">Whole animal</tissue>
    </source>
</reference>
<dbReference type="AlphaFoldDB" id="A0A9D4RDE1"/>
<keyword evidence="2" id="KW-1185">Reference proteome</keyword>
<evidence type="ECO:0000313" key="1">
    <source>
        <dbReference type="EMBL" id="KAH3864164.1"/>
    </source>
</evidence>
<dbReference type="EMBL" id="JAIWYP010000002">
    <property type="protein sequence ID" value="KAH3864164.1"/>
    <property type="molecule type" value="Genomic_DNA"/>
</dbReference>
<sequence length="94" mass="10795">METVADLADGCRSGRLCTMCVRLEYYCVFSEHLRAVRTRSSIARKVARAARGYRATLNGRMYRAWAKGLRKCQRMERMERTCSNLISPTTISPQ</sequence>
<reference evidence="1" key="1">
    <citation type="journal article" date="2019" name="bioRxiv">
        <title>The Genome of the Zebra Mussel, Dreissena polymorpha: A Resource for Invasive Species Research.</title>
        <authorList>
            <person name="McCartney M.A."/>
            <person name="Auch B."/>
            <person name="Kono T."/>
            <person name="Mallez S."/>
            <person name="Zhang Y."/>
            <person name="Obille A."/>
            <person name="Becker A."/>
            <person name="Abrahante J.E."/>
            <person name="Garbe J."/>
            <person name="Badalamenti J.P."/>
            <person name="Herman A."/>
            <person name="Mangelson H."/>
            <person name="Liachko I."/>
            <person name="Sullivan S."/>
            <person name="Sone E.D."/>
            <person name="Koren S."/>
            <person name="Silverstein K.A.T."/>
            <person name="Beckman K.B."/>
            <person name="Gohl D.M."/>
        </authorList>
    </citation>
    <scope>NUCLEOTIDE SEQUENCE</scope>
    <source>
        <strain evidence="1">Duluth1</strain>
        <tissue evidence="1">Whole animal</tissue>
    </source>
</reference>
<protein>
    <submittedName>
        <fullName evidence="1">Uncharacterized protein</fullName>
    </submittedName>
</protein>